<name>A0ABD3H9B7_9MARC</name>
<evidence type="ECO:0000313" key="2">
    <source>
        <dbReference type="Proteomes" id="UP001633002"/>
    </source>
</evidence>
<evidence type="ECO:0000313" key="1">
    <source>
        <dbReference type="EMBL" id="KAL3687908.1"/>
    </source>
</evidence>
<proteinExistence type="predicted"/>
<keyword evidence="2" id="KW-1185">Reference proteome</keyword>
<dbReference type="EMBL" id="JBJQOH010000004">
    <property type="protein sequence ID" value="KAL3687908.1"/>
    <property type="molecule type" value="Genomic_DNA"/>
</dbReference>
<organism evidence="1 2">
    <name type="scientific">Riccia sorocarpa</name>
    <dbReference type="NCBI Taxonomy" id="122646"/>
    <lineage>
        <taxon>Eukaryota</taxon>
        <taxon>Viridiplantae</taxon>
        <taxon>Streptophyta</taxon>
        <taxon>Embryophyta</taxon>
        <taxon>Marchantiophyta</taxon>
        <taxon>Marchantiopsida</taxon>
        <taxon>Marchantiidae</taxon>
        <taxon>Marchantiales</taxon>
        <taxon>Ricciaceae</taxon>
        <taxon>Riccia</taxon>
    </lineage>
</organism>
<dbReference type="AlphaFoldDB" id="A0ABD3H9B7"/>
<protein>
    <submittedName>
        <fullName evidence="1">Uncharacterized protein</fullName>
    </submittedName>
</protein>
<reference evidence="1 2" key="1">
    <citation type="submission" date="2024-09" db="EMBL/GenBank/DDBJ databases">
        <title>Chromosome-scale assembly of Riccia sorocarpa.</title>
        <authorList>
            <person name="Paukszto L."/>
        </authorList>
    </citation>
    <scope>NUCLEOTIDE SEQUENCE [LARGE SCALE GENOMIC DNA]</scope>
    <source>
        <strain evidence="1">LP-2024</strain>
        <tissue evidence="1">Aerial parts of the thallus</tissue>
    </source>
</reference>
<accession>A0ABD3H9B7</accession>
<gene>
    <name evidence="1" type="ORF">R1sor_014217</name>
</gene>
<comment type="caution">
    <text evidence="1">The sequence shown here is derived from an EMBL/GenBank/DDBJ whole genome shotgun (WGS) entry which is preliminary data.</text>
</comment>
<sequence>MNTLWNMGTDKLTSHLGQMSRYPPHDRLGKLGLWEESCSCIRLRIPPCSTTSPREALAINKERRKEKRIDSVRASVTFLLLLINLEKLQAPETFLWGHYHHACSLEISL</sequence>
<dbReference type="Proteomes" id="UP001633002">
    <property type="component" value="Unassembled WGS sequence"/>
</dbReference>